<evidence type="ECO:0008006" key="4">
    <source>
        <dbReference type="Google" id="ProtNLM"/>
    </source>
</evidence>
<dbReference type="EMBL" id="CP095045">
    <property type="protein sequence ID" value="UOQ56649.1"/>
    <property type="molecule type" value="Genomic_DNA"/>
</dbReference>
<dbReference type="RefSeq" id="WP_244690615.1">
    <property type="nucleotide sequence ID" value="NZ_CP095044.1"/>
</dbReference>
<proteinExistence type="predicted"/>
<name>A0ABY4FIY6_9MICO</name>
<protein>
    <recommendedName>
        <fullName evidence="4">CMD domain protein</fullName>
    </recommendedName>
</protein>
<dbReference type="InterPro" id="IPR029032">
    <property type="entry name" value="AhpD-like"/>
</dbReference>
<dbReference type="SUPFAM" id="SSF69118">
    <property type="entry name" value="AhpD-like"/>
    <property type="match status" value="1"/>
</dbReference>
<dbReference type="Proteomes" id="UP000831786">
    <property type="component" value="Chromosome"/>
</dbReference>
<evidence type="ECO:0000313" key="2">
    <source>
        <dbReference type="EMBL" id="UOQ56649.1"/>
    </source>
</evidence>
<organism evidence="2 3">
    <name type="scientific">Leucobacter allii</name>
    <dbReference type="NCBI Taxonomy" id="2932247"/>
    <lineage>
        <taxon>Bacteria</taxon>
        <taxon>Bacillati</taxon>
        <taxon>Actinomycetota</taxon>
        <taxon>Actinomycetes</taxon>
        <taxon>Micrococcales</taxon>
        <taxon>Microbacteriaceae</taxon>
        <taxon>Leucobacter</taxon>
    </lineage>
</organism>
<evidence type="ECO:0000256" key="1">
    <source>
        <dbReference type="SAM" id="MobiDB-lite"/>
    </source>
</evidence>
<dbReference type="Gene3D" id="1.20.1290.10">
    <property type="entry name" value="AhpD-like"/>
    <property type="match status" value="1"/>
</dbReference>
<gene>
    <name evidence="2" type="ORF">MUN78_13340</name>
</gene>
<evidence type="ECO:0000313" key="3">
    <source>
        <dbReference type="Proteomes" id="UP000831786"/>
    </source>
</evidence>
<accession>A0ABY4FIY6</accession>
<keyword evidence="3" id="KW-1185">Reference proteome</keyword>
<sequence>MTTQDTLGTLAGLDREASERLRGHRPAVTEAAEASLHALFDVPEDDEAPGLDRRLRLVAAARAAHVDGSDAVAAFYAEQLLEEADDVDAPGLAELVTGGADGEAGRAAGRAERALLRHVDLLVQRPAAATSDDLDALAAAGWGVVEIVVLSQIVSFVTYQTRVVAGLAVLQEASA</sequence>
<reference evidence="2 3" key="1">
    <citation type="submission" date="2022-04" db="EMBL/GenBank/DDBJ databases">
        <title>Leucobacter sp. isolated from rhizosphere of garlic.</title>
        <authorList>
            <person name="Won M."/>
            <person name="Lee C.-M."/>
            <person name="Woen H.-Y."/>
            <person name="Kwon S.-W."/>
        </authorList>
    </citation>
    <scope>NUCLEOTIDE SEQUENCE [LARGE SCALE GENOMIC DNA]</scope>
    <source>
        <strain evidence="2 3">H21R-40</strain>
    </source>
</reference>
<feature type="region of interest" description="Disordered" evidence="1">
    <location>
        <begin position="1"/>
        <end position="20"/>
    </location>
</feature>